<gene>
    <name evidence="2" type="ORF">BEMITA_LOCUS533</name>
</gene>
<sequence length="246" mass="28156">MMNPTHIHTLPANLLLVFAILKPEEAMLLLVKIASARKISMKEFVQEIKEFISLGIREDSDIRCDSEYSRLETRYRVISENPEADICFLLCSLFPHFAVRQQLEYWTINFCKQGPSTSEEPIKVGKFTIPQYFSFLAFGGLIPSEKGMKLTEGTRKIIIVIHLWCLNSLLETGVPMSHFLMQKHIECSQLANEGRLSELIKLGVLTQSKIPSTLTTAIYESISDEFRKKVNVELRLHSAEKSRIHK</sequence>
<keyword evidence="1" id="KW-0732">Signal</keyword>
<evidence type="ECO:0000313" key="2">
    <source>
        <dbReference type="EMBL" id="CAH0753164.1"/>
    </source>
</evidence>
<reference evidence="2" key="1">
    <citation type="submission" date="2021-12" db="EMBL/GenBank/DDBJ databases">
        <authorList>
            <person name="King R."/>
        </authorList>
    </citation>
    <scope>NUCLEOTIDE SEQUENCE</scope>
</reference>
<protein>
    <submittedName>
        <fullName evidence="2">Uncharacterized protein</fullName>
    </submittedName>
</protein>
<evidence type="ECO:0000313" key="3">
    <source>
        <dbReference type="Proteomes" id="UP001152759"/>
    </source>
</evidence>
<feature type="chain" id="PRO_5040192413" evidence="1">
    <location>
        <begin position="27"/>
        <end position="246"/>
    </location>
</feature>
<name>A0A9P0C043_BEMTA</name>
<feature type="signal peptide" evidence="1">
    <location>
        <begin position="1"/>
        <end position="26"/>
    </location>
</feature>
<organism evidence="2 3">
    <name type="scientific">Bemisia tabaci</name>
    <name type="common">Sweetpotato whitefly</name>
    <name type="synonym">Aleurodes tabaci</name>
    <dbReference type="NCBI Taxonomy" id="7038"/>
    <lineage>
        <taxon>Eukaryota</taxon>
        <taxon>Metazoa</taxon>
        <taxon>Ecdysozoa</taxon>
        <taxon>Arthropoda</taxon>
        <taxon>Hexapoda</taxon>
        <taxon>Insecta</taxon>
        <taxon>Pterygota</taxon>
        <taxon>Neoptera</taxon>
        <taxon>Paraneoptera</taxon>
        <taxon>Hemiptera</taxon>
        <taxon>Sternorrhyncha</taxon>
        <taxon>Aleyrodoidea</taxon>
        <taxon>Aleyrodidae</taxon>
        <taxon>Aleyrodinae</taxon>
        <taxon>Bemisia</taxon>
    </lineage>
</organism>
<dbReference type="Proteomes" id="UP001152759">
    <property type="component" value="Chromosome 1"/>
</dbReference>
<accession>A0A9P0C043</accession>
<evidence type="ECO:0000256" key="1">
    <source>
        <dbReference type="SAM" id="SignalP"/>
    </source>
</evidence>
<dbReference type="AlphaFoldDB" id="A0A9P0C043"/>
<dbReference type="EMBL" id="OU963862">
    <property type="protein sequence ID" value="CAH0753164.1"/>
    <property type="molecule type" value="Genomic_DNA"/>
</dbReference>
<keyword evidence="3" id="KW-1185">Reference proteome</keyword>
<proteinExistence type="predicted"/>